<evidence type="ECO:0000256" key="1">
    <source>
        <dbReference type="SAM" id="MobiDB-lite"/>
    </source>
</evidence>
<keyword evidence="3" id="KW-1185">Reference proteome</keyword>
<feature type="region of interest" description="Disordered" evidence="1">
    <location>
        <begin position="1"/>
        <end position="32"/>
    </location>
</feature>
<protein>
    <submittedName>
        <fullName evidence="2">Uncharacterized protein</fullName>
    </submittedName>
</protein>
<feature type="compositionally biased region" description="Basic and acidic residues" evidence="1">
    <location>
        <begin position="22"/>
        <end position="32"/>
    </location>
</feature>
<dbReference type="EMBL" id="JH994035">
    <property type="protein sequence ID" value="ELQ74566.1"/>
    <property type="molecule type" value="Genomic_DNA"/>
</dbReference>
<accession>L7JU42</accession>
<proteinExistence type="predicted"/>
<dbReference type="Proteomes" id="UP000011185">
    <property type="component" value="Unassembled WGS sequence"/>
</dbReference>
<dbReference type="HOGENOM" id="CLU_1972018_0_0_1"/>
<dbReference type="VEuPathDB" id="MicrosporidiaDB:THOM_2479"/>
<sequence>MEKKNEDSDAGASEYFSAVTSKNEESSNHEQQVDLHLKPIISDDKPFTCKRQIRSYPERIVSNEELSNHEQQIGTYPERIVSDDESTIYQSCSCARDVDDLDTTSDEVWFDAKDHIEDPMKHRWIVL</sequence>
<organism evidence="2 3">
    <name type="scientific">Trachipleistophora hominis</name>
    <name type="common">Microsporidian parasite</name>
    <dbReference type="NCBI Taxonomy" id="72359"/>
    <lineage>
        <taxon>Eukaryota</taxon>
        <taxon>Fungi</taxon>
        <taxon>Fungi incertae sedis</taxon>
        <taxon>Microsporidia</taxon>
        <taxon>Pleistophoridae</taxon>
        <taxon>Trachipleistophora</taxon>
    </lineage>
</organism>
<evidence type="ECO:0000313" key="3">
    <source>
        <dbReference type="Proteomes" id="UP000011185"/>
    </source>
</evidence>
<gene>
    <name evidence="2" type="ORF">THOM_2479</name>
</gene>
<evidence type="ECO:0000313" key="2">
    <source>
        <dbReference type="EMBL" id="ELQ74566.1"/>
    </source>
</evidence>
<dbReference type="InParanoid" id="L7JU42"/>
<dbReference type="AlphaFoldDB" id="L7JU42"/>
<name>L7JU42_TRAHO</name>
<reference evidence="2 3" key="1">
    <citation type="journal article" date="2012" name="PLoS Pathog.">
        <title>The genome of the obligate intracellular parasite Trachipleistophora hominis: new insights into microsporidian genome dynamics and reductive evolution.</title>
        <authorList>
            <person name="Heinz E."/>
            <person name="Williams T.A."/>
            <person name="Nakjang S."/>
            <person name="Noel C.J."/>
            <person name="Swan D.C."/>
            <person name="Goldberg A.V."/>
            <person name="Harris S.R."/>
            <person name="Weinmaier T."/>
            <person name="Markert S."/>
            <person name="Becher D."/>
            <person name="Bernhardt J."/>
            <person name="Dagan T."/>
            <person name="Hacker C."/>
            <person name="Lucocq J.M."/>
            <person name="Schweder T."/>
            <person name="Rattei T."/>
            <person name="Hall N."/>
            <person name="Hirt R.P."/>
            <person name="Embley T.M."/>
        </authorList>
    </citation>
    <scope>NUCLEOTIDE SEQUENCE [LARGE SCALE GENOMIC DNA]</scope>
</reference>